<dbReference type="EMBL" id="FQVF01000020">
    <property type="protein sequence ID" value="SHG36020.1"/>
    <property type="molecule type" value="Genomic_DNA"/>
</dbReference>
<evidence type="ECO:0000313" key="2">
    <source>
        <dbReference type="Proteomes" id="UP000184517"/>
    </source>
</evidence>
<proteinExistence type="predicted"/>
<dbReference type="Proteomes" id="UP000184517">
    <property type="component" value="Unassembled WGS sequence"/>
</dbReference>
<accession>A0A1M5J708</accession>
<protein>
    <recommendedName>
        <fullName evidence="3">Nucleotidyltransferase</fullName>
    </recommendedName>
</protein>
<dbReference type="Gene3D" id="3.30.460.90">
    <property type="match status" value="1"/>
</dbReference>
<organism evidence="1 2">
    <name type="scientific">Marinomonas polaris DSM 16579</name>
    <dbReference type="NCBI Taxonomy" id="1122206"/>
    <lineage>
        <taxon>Bacteria</taxon>
        <taxon>Pseudomonadati</taxon>
        <taxon>Pseudomonadota</taxon>
        <taxon>Gammaproteobacteria</taxon>
        <taxon>Oceanospirillales</taxon>
        <taxon>Oceanospirillaceae</taxon>
        <taxon>Marinomonas</taxon>
    </lineage>
</organism>
<evidence type="ECO:0008006" key="3">
    <source>
        <dbReference type="Google" id="ProtNLM"/>
    </source>
</evidence>
<dbReference type="AlphaFoldDB" id="A0A1M5J708"/>
<sequence length="334" mass="38025">MATTVIEAFNKFLADHVNLRDDETKIARASRDWLVGQICNFPSKVDHFPQVYTEKNIFFGSFARNTKKRPLDDIDIMICLNAQGSTYFEGLLSGISISVPEQSTQLRRLCNDGTDTLNSIKVVNKIVSALNNVPQYAGADTKRNQEAAVLSLTSYDWSYDIVPCFFTSPDTYGNSFYLIPDGSGSWKKTNPILDQNRTQAINTNHNGNVLNVIRSMKYWNKRPTMPSMSSYLLEVMILNYYSTRSDAASEFVDLELPKIFEYIWLNVTNDVTDPKGMQGNINHLTQVERDKISTRAWVDKNKAIEARQFESDKDHRSSIKKWGEIFGSNFPDYG</sequence>
<keyword evidence="2" id="KW-1185">Reference proteome</keyword>
<dbReference type="SUPFAM" id="SSF81301">
    <property type="entry name" value="Nucleotidyltransferase"/>
    <property type="match status" value="1"/>
</dbReference>
<dbReference type="STRING" id="1122206.SAMN02745753_03785"/>
<dbReference type="OrthoDB" id="2082416at2"/>
<gene>
    <name evidence="1" type="ORF">SAMN02745753_03785</name>
</gene>
<dbReference type="InterPro" id="IPR043519">
    <property type="entry name" value="NT_sf"/>
</dbReference>
<name>A0A1M5J708_9GAMM</name>
<evidence type="ECO:0000313" key="1">
    <source>
        <dbReference type="EMBL" id="SHG36020.1"/>
    </source>
</evidence>
<dbReference type="RefSeq" id="WP_072841219.1">
    <property type="nucleotide sequence ID" value="NZ_FQVF01000020.1"/>
</dbReference>
<reference evidence="2" key="1">
    <citation type="submission" date="2016-11" db="EMBL/GenBank/DDBJ databases">
        <authorList>
            <person name="Varghese N."/>
            <person name="Submissions S."/>
        </authorList>
    </citation>
    <scope>NUCLEOTIDE SEQUENCE [LARGE SCALE GENOMIC DNA]</scope>
    <source>
        <strain evidence="2">DSM 16579</strain>
    </source>
</reference>